<feature type="region of interest" description="Disordered" evidence="2">
    <location>
        <begin position="1533"/>
        <end position="1599"/>
    </location>
</feature>
<name>A0AAW2HTS1_9NEOP</name>
<feature type="region of interest" description="Disordered" evidence="2">
    <location>
        <begin position="1388"/>
        <end position="1424"/>
    </location>
</feature>
<keyword evidence="1" id="KW-0175">Coiled coil</keyword>
<organism evidence="3">
    <name type="scientific">Menopon gallinae</name>
    <name type="common">poultry shaft louse</name>
    <dbReference type="NCBI Taxonomy" id="328185"/>
    <lineage>
        <taxon>Eukaryota</taxon>
        <taxon>Metazoa</taxon>
        <taxon>Ecdysozoa</taxon>
        <taxon>Arthropoda</taxon>
        <taxon>Hexapoda</taxon>
        <taxon>Insecta</taxon>
        <taxon>Pterygota</taxon>
        <taxon>Neoptera</taxon>
        <taxon>Paraneoptera</taxon>
        <taxon>Psocodea</taxon>
        <taxon>Troctomorpha</taxon>
        <taxon>Phthiraptera</taxon>
        <taxon>Amblycera</taxon>
        <taxon>Menoponidae</taxon>
        <taxon>Menopon</taxon>
    </lineage>
</organism>
<reference evidence="3" key="1">
    <citation type="journal article" date="2024" name="Gigascience">
        <title>Chromosome-level genome of the poultry shaft louse Menopon gallinae provides insight into the host-switching and adaptive evolution of parasitic lice.</title>
        <authorList>
            <person name="Xu Y."/>
            <person name="Ma L."/>
            <person name="Liu S."/>
            <person name="Liang Y."/>
            <person name="Liu Q."/>
            <person name="He Z."/>
            <person name="Tian L."/>
            <person name="Duan Y."/>
            <person name="Cai W."/>
            <person name="Li H."/>
            <person name="Song F."/>
        </authorList>
    </citation>
    <scope>NUCLEOTIDE SEQUENCE</scope>
    <source>
        <strain evidence="3">Cailab_2023a</strain>
    </source>
</reference>
<feature type="region of interest" description="Disordered" evidence="2">
    <location>
        <begin position="408"/>
        <end position="491"/>
    </location>
</feature>
<evidence type="ECO:0000256" key="1">
    <source>
        <dbReference type="SAM" id="Coils"/>
    </source>
</evidence>
<gene>
    <name evidence="3" type="ORF">PYX00_005942</name>
</gene>
<evidence type="ECO:0000313" key="3">
    <source>
        <dbReference type="EMBL" id="KAL0273212.1"/>
    </source>
</evidence>
<feature type="compositionally biased region" description="Basic residues" evidence="2">
    <location>
        <begin position="1388"/>
        <end position="1399"/>
    </location>
</feature>
<comment type="caution">
    <text evidence="3">The sequence shown here is derived from an EMBL/GenBank/DDBJ whole genome shotgun (WGS) entry which is preliminary data.</text>
</comment>
<dbReference type="EMBL" id="JARGDH010000003">
    <property type="protein sequence ID" value="KAL0273212.1"/>
    <property type="molecule type" value="Genomic_DNA"/>
</dbReference>
<sequence>MLISTIQNSIKSDYVDCRVTNTYLNEREEEGFNFKRGHNFVDEKKTSENEIVRSELFYEYRKSLLKSVNGCIYQESIAENGGVKNSHRVGTGTESREIALDLERDSNEENRCYQMNSHKESLKNSCNASIESNNCVPVADTQENSVLENDGVFHSSKMNSVSHLGYPTTSKSVSKMQMSADEETNFDIFDYHMGSDDDFANGGRPFEKDALAINGDLVNKYENGLGLDILKDKNVCWAAGNIENEVCPLRSYGGSNENSLSSFAKENLDSESRDSFSQGWAFDENIEQVSQDQSLIVPKKTVDITRIKGWRKKQFTTDRDSDNKTICAKSEDSKEFETVCKKEIEDNNKDFAFVCDELDDFLDQEAELKINYEIPHLSAECGIKLTSEELVSRPKVVAEIEPINPKRLFKNNRPFKTPAIKTEPEINPPAKNPLPNKPKSKSALPGKSSKTSKEIKGRSLLKQTKEPEVAPSRRSSKVSKSSVPNKSNDISNRSVCVKRDLKVKQSEKTVPVTFNSLNFGPDYKFIIRTFGMVMYPGPNAPLNPFIRYHLQKMRSYRTYIDKYWANFAVSAVAVKGKVEKRRRMILPMTCCFKYKSEDAKTVEKTDKIKEEAQESSSVEKQDANPVQEAVENLLDRVCDDSDPRLMCKESFLDVSGDEILPKDEDLKNFSTEIEVDQGGRDQDFPDAGMDDIEMNCVDASELVNVGSMQMMNDSTKDVIFDGKMDSADDLQEVICLDDTANPKLSSNLSQFALNKVITKLLTKKFNELKITKNVNNSIDKLKTFTPNTLELIKLNFIKENFASGYINLWYVKSKTSQRPKRVFLTFSMNPPEEKAINLKMISRSHLVGLPNLVNEIITDGSGFDNNDFAILYCNGQNWEIHGSVNFTVDKSSELPVNEKRQVFNINSMDIPELDLLDKIKRRDERSRILKWWVLHMTQDFSEVNVKYRGESGRVSRSVILKTWRSKVPSFIEFKGLEKVRTLGIAIVPTLWPYFLIGPYFINDDHGLTLKLHGVEVPFEYSLPLDRIKPSYVLKRFITSVVMHSWRSCRQVVGIWLYDRVGTKQSSFIEVRTKVKKSGNYEPSVEHAYSLTRTQEGLTETKFDPLEDWKRTTEESGQKPEPVCLVSNIPKLGYIEGELSKGIVTIPHPLRPDKKIKLRDINKDLNAILKTRLTFIPDNLVVQWKVVKRSAIGHHPPLDRFLLGGTHILCNRGLFYILNLSKDKIMKLGLDEKLVMKAIDENPLIQEIMSMKELGKTLVNSDKCDLSISEILTRALSEIEHLESESNSLETVKTAAENERVELCRKFLSALRKHGVEKERMGPILAYTNRFLKRNRKKTAADPETPSERQNFVYLDSLGNSLRSIVSKPPKPKLEKPVVKKPWVPPMCKRRRKRKRRVGKRASDPAATKNGLETVKKESAKETHEWDSETVRKLESKIDSLYEVLKQTNVGDDLYEEMKERLKAMSEHLKKIKSVCNSAKDAQDSSIPQEKVIKTEITEESSQCGDEPSKEVITNGFGGEQKDLQEDIPSVNESIENTSQRELKEETNAPSEIRSNGLDFCSNPLEMHNSGGESHNEKDSTIHPGKSLLKNSVNSNSFLPPEKISKIERTSKLKKAKQVFIIRKRKNRDEVNSDCVKKCKDS</sequence>
<feature type="coiled-coil region" evidence="1">
    <location>
        <begin position="1271"/>
        <end position="1298"/>
    </location>
</feature>
<dbReference type="EMBL" id="JARGDH010000003">
    <property type="protein sequence ID" value="KAL0273211.1"/>
    <property type="molecule type" value="Genomic_DNA"/>
</dbReference>
<evidence type="ECO:0000256" key="2">
    <source>
        <dbReference type="SAM" id="MobiDB-lite"/>
    </source>
</evidence>
<proteinExistence type="predicted"/>
<protein>
    <submittedName>
        <fullName evidence="3">Uncharacterized protein</fullName>
    </submittedName>
</protein>
<feature type="compositionally biased region" description="Basic and acidic residues" evidence="2">
    <location>
        <begin position="1413"/>
        <end position="1424"/>
    </location>
</feature>
<feature type="compositionally biased region" description="Low complexity" evidence="2">
    <location>
        <begin position="478"/>
        <end position="488"/>
    </location>
</feature>
<feature type="compositionally biased region" description="Low complexity" evidence="2">
    <location>
        <begin position="1585"/>
        <end position="1596"/>
    </location>
</feature>
<feature type="compositionally biased region" description="Pro residues" evidence="2">
    <location>
        <begin position="426"/>
        <end position="436"/>
    </location>
</feature>
<accession>A0AAW2HTS1</accession>
<feature type="compositionally biased region" description="Basic and acidic residues" evidence="2">
    <location>
        <begin position="451"/>
        <end position="468"/>
    </location>
</feature>